<name>A0A8S9GK12_BRACR</name>
<proteinExistence type="predicted"/>
<evidence type="ECO:0000313" key="2">
    <source>
        <dbReference type="Proteomes" id="UP000712281"/>
    </source>
</evidence>
<dbReference type="EMBL" id="QGKW02002005">
    <property type="protein sequence ID" value="KAF2544052.1"/>
    <property type="molecule type" value="Genomic_DNA"/>
</dbReference>
<gene>
    <name evidence="1" type="ORF">F2Q68_00030060</name>
</gene>
<evidence type="ECO:0000313" key="1">
    <source>
        <dbReference type="EMBL" id="KAF2544052.1"/>
    </source>
</evidence>
<reference evidence="1" key="1">
    <citation type="submission" date="2019-12" db="EMBL/GenBank/DDBJ databases">
        <title>Genome sequencing and annotation of Brassica cretica.</title>
        <authorList>
            <person name="Studholme D.J."/>
            <person name="Sarris P.F."/>
        </authorList>
    </citation>
    <scope>NUCLEOTIDE SEQUENCE</scope>
    <source>
        <strain evidence="1">PFS-001/15</strain>
        <tissue evidence="1">Leaf</tissue>
    </source>
</reference>
<dbReference type="AlphaFoldDB" id="A0A8S9GK12"/>
<dbReference type="Proteomes" id="UP000712281">
    <property type="component" value="Unassembled WGS sequence"/>
</dbReference>
<sequence length="140" mass="15431">MWSQTLVHILSINLLRLPKSHWSLFFYASASHVTHSHEVHSSSCSQLDNNLPPLAAEKAAPTQSLIIMKDIPSHSIILKDPCASETGQQIDLRSFLTLDHQPLFLEPETPLAYGKSDVVGDSSSYTVTRGGRAIKPTQKV</sequence>
<organism evidence="1 2">
    <name type="scientific">Brassica cretica</name>
    <name type="common">Mustard</name>
    <dbReference type="NCBI Taxonomy" id="69181"/>
    <lineage>
        <taxon>Eukaryota</taxon>
        <taxon>Viridiplantae</taxon>
        <taxon>Streptophyta</taxon>
        <taxon>Embryophyta</taxon>
        <taxon>Tracheophyta</taxon>
        <taxon>Spermatophyta</taxon>
        <taxon>Magnoliopsida</taxon>
        <taxon>eudicotyledons</taxon>
        <taxon>Gunneridae</taxon>
        <taxon>Pentapetalae</taxon>
        <taxon>rosids</taxon>
        <taxon>malvids</taxon>
        <taxon>Brassicales</taxon>
        <taxon>Brassicaceae</taxon>
        <taxon>Brassiceae</taxon>
        <taxon>Brassica</taxon>
    </lineage>
</organism>
<comment type="caution">
    <text evidence="1">The sequence shown here is derived from an EMBL/GenBank/DDBJ whole genome shotgun (WGS) entry which is preliminary data.</text>
</comment>
<accession>A0A8S9GK12</accession>
<protein>
    <submittedName>
        <fullName evidence="1">Uncharacterized protein</fullName>
    </submittedName>
</protein>